<sequence>MEIRWTFALTALLGVILSTSLTGVHSQGIMGGFKGHNRGTGAVELLLATGILAKLLNFRNKHGPNAGRHLLHALIGPRYPANHRYPLEVQPAASHHLLQDDLLEQQASMSSFALNDADLMLNQESALLATRTPFLMSPSMLSDSTSLSIAEAQLSQQLLAARKARKFLEAKKLLEAKNLLAAQEASTLLAAQSEAAHYLASHDALQTQALLADQSRQVYTSLPPPKSIPQRQQNPVQQINFNGNSGLGQSGFVGSNIPPQYQGNQGQQNSANQNSYHGNSNNQIHFQGNSGLQDNNFQSNSIPQVNYHSNSVPQNNYQGNSGMQFNGNQGNNGMQFNGNQGQSDMVASGSETSSHYHPMQQYRQNNYGRQGHYRGNSNPRMRNFMSPEEARQLQASVARADDVLTIPAHFDDEDAAQIIAGLN</sequence>
<dbReference type="EMBL" id="BPLQ01011521">
    <property type="protein sequence ID" value="GIY58628.1"/>
    <property type="molecule type" value="Genomic_DNA"/>
</dbReference>
<reference evidence="3 4" key="1">
    <citation type="submission" date="2021-06" db="EMBL/GenBank/DDBJ databases">
        <title>Caerostris darwini draft genome.</title>
        <authorList>
            <person name="Kono N."/>
            <person name="Arakawa K."/>
        </authorList>
    </citation>
    <scope>NUCLEOTIDE SEQUENCE [LARGE SCALE GENOMIC DNA]</scope>
</reference>
<evidence type="ECO:0000256" key="1">
    <source>
        <dbReference type="SAM" id="MobiDB-lite"/>
    </source>
</evidence>
<dbReference type="AlphaFoldDB" id="A0AAV4ULH1"/>
<feature type="chain" id="PRO_5043472833" evidence="2">
    <location>
        <begin position="27"/>
        <end position="423"/>
    </location>
</feature>
<gene>
    <name evidence="3" type="primary">AVEN_93207_1</name>
    <name evidence="3" type="ORF">CDAR_226221</name>
</gene>
<organism evidence="3 4">
    <name type="scientific">Caerostris darwini</name>
    <dbReference type="NCBI Taxonomy" id="1538125"/>
    <lineage>
        <taxon>Eukaryota</taxon>
        <taxon>Metazoa</taxon>
        <taxon>Ecdysozoa</taxon>
        <taxon>Arthropoda</taxon>
        <taxon>Chelicerata</taxon>
        <taxon>Arachnida</taxon>
        <taxon>Araneae</taxon>
        <taxon>Araneomorphae</taxon>
        <taxon>Entelegynae</taxon>
        <taxon>Araneoidea</taxon>
        <taxon>Araneidae</taxon>
        <taxon>Caerostris</taxon>
    </lineage>
</organism>
<feature type="compositionally biased region" description="Low complexity" evidence="1">
    <location>
        <begin position="260"/>
        <end position="276"/>
    </location>
</feature>
<feature type="region of interest" description="Disordered" evidence="1">
    <location>
        <begin position="220"/>
        <end position="321"/>
    </location>
</feature>
<comment type="caution">
    <text evidence="3">The sequence shown here is derived from an EMBL/GenBank/DDBJ whole genome shotgun (WGS) entry which is preliminary data.</text>
</comment>
<evidence type="ECO:0000313" key="3">
    <source>
        <dbReference type="EMBL" id="GIY58628.1"/>
    </source>
</evidence>
<evidence type="ECO:0000256" key="2">
    <source>
        <dbReference type="SAM" id="SignalP"/>
    </source>
</evidence>
<feature type="signal peptide" evidence="2">
    <location>
        <begin position="1"/>
        <end position="26"/>
    </location>
</feature>
<feature type="compositionally biased region" description="Polar residues" evidence="1">
    <location>
        <begin position="229"/>
        <end position="244"/>
    </location>
</feature>
<evidence type="ECO:0000313" key="4">
    <source>
        <dbReference type="Proteomes" id="UP001054837"/>
    </source>
</evidence>
<dbReference type="Proteomes" id="UP001054837">
    <property type="component" value="Unassembled WGS sequence"/>
</dbReference>
<protein>
    <submittedName>
        <fullName evidence="3">Uncharacterized protein</fullName>
    </submittedName>
</protein>
<proteinExistence type="predicted"/>
<keyword evidence="4" id="KW-1185">Reference proteome</keyword>
<keyword evidence="2" id="KW-0732">Signal</keyword>
<accession>A0AAV4ULH1</accession>
<name>A0AAV4ULH1_9ARAC</name>
<feature type="compositionally biased region" description="Polar residues" evidence="1">
    <location>
        <begin position="277"/>
        <end position="317"/>
    </location>
</feature>